<dbReference type="Gene3D" id="2.160.10.10">
    <property type="entry name" value="Hexapeptide repeat proteins"/>
    <property type="match status" value="1"/>
</dbReference>
<proteinExistence type="predicted"/>
<dbReference type="Proteomes" id="UP000001505">
    <property type="component" value="Chromosome"/>
</dbReference>
<dbReference type="CDD" id="cd05636">
    <property type="entry name" value="LbH_G1P_TT_C_like"/>
    <property type="match status" value="1"/>
</dbReference>
<gene>
    <name evidence="4" type="primary">glmU1</name>
    <name evidence="4" type="ordered locus">wcw_0013</name>
</gene>
<dbReference type="EC" id="2.7.7.23" evidence="4"/>
<evidence type="ECO:0000313" key="4">
    <source>
        <dbReference type="EMBL" id="ADI37390.1"/>
    </source>
</evidence>
<dbReference type="InterPro" id="IPR050065">
    <property type="entry name" value="GlmU-like"/>
</dbReference>
<dbReference type="eggNOG" id="COG1208">
    <property type="taxonomic scope" value="Bacteria"/>
</dbReference>
<feature type="domain" description="Mannose-1-phosphate guanyltransferase C-terminal" evidence="3">
    <location>
        <begin position="76"/>
        <end position="193"/>
    </location>
</feature>
<dbReference type="PANTHER" id="PTHR43584:SF8">
    <property type="entry name" value="N-ACETYLMURAMATE ALPHA-1-PHOSPHATE URIDYLYLTRANSFERASE"/>
    <property type="match status" value="1"/>
</dbReference>
<dbReference type="PANTHER" id="PTHR43584">
    <property type="entry name" value="NUCLEOTIDYL TRANSFERASE"/>
    <property type="match status" value="1"/>
</dbReference>
<keyword evidence="5" id="KW-1185">Reference proteome</keyword>
<evidence type="ECO:0000259" key="3">
    <source>
        <dbReference type="Pfam" id="PF25087"/>
    </source>
</evidence>
<organism evidence="4 5">
    <name type="scientific">Waddlia chondrophila (strain ATCC VR-1470 / WSU 86-1044)</name>
    <dbReference type="NCBI Taxonomy" id="716544"/>
    <lineage>
        <taxon>Bacteria</taxon>
        <taxon>Pseudomonadati</taxon>
        <taxon>Chlamydiota</taxon>
        <taxon>Chlamydiia</taxon>
        <taxon>Parachlamydiales</taxon>
        <taxon>Waddliaceae</taxon>
        <taxon>Waddlia</taxon>
    </lineage>
</organism>
<keyword evidence="2" id="KW-0012">Acyltransferase</keyword>
<evidence type="ECO:0000313" key="5">
    <source>
        <dbReference type="Proteomes" id="UP000001505"/>
    </source>
</evidence>
<name>D6YTC9_WADCW</name>
<protein>
    <submittedName>
        <fullName evidence="4">UDP-GlcNAc pyrophosphorylase</fullName>
        <ecNumber evidence="4">2.7.7.23</ecNumber>
    </submittedName>
</protein>
<dbReference type="AlphaFoldDB" id="D6YTC9"/>
<dbReference type="InterPro" id="IPR011004">
    <property type="entry name" value="Trimer_LpxA-like_sf"/>
</dbReference>
<keyword evidence="1 4" id="KW-0808">Transferase</keyword>
<dbReference type="RefSeq" id="WP_013181118.1">
    <property type="nucleotide sequence ID" value="NC_014225.1"/>
</dbReference>
<dbReference type="GO" id="GO:0016746">
    <property type="term" value="F:acyltransferase activity"/>
    <property type="evidence" value="ECO:0007669"/>
    <property type="project" value="UniProtKB-KW"/>
</dbReference>
<dbReference type="EMBL" id="CP001928">
    <property type="protein sequence ID" value="ADI37390.1"/>
    <property type="molecule type" value="Genomic_DNA"/>
</dbReference>
<accession>D6YTC9</accession>
<dbReference type="SUPFAM" id="SSF51161">
    <property type="entry name" value="Trimeric LpxA-like enzymes"/>
    <property type="match status" value="1"/>
</dbReference>
<keyword evidence="4" id="KW-0548">Nucleotidyltransferase</keyword>
<dbReference type="HOGENOM" id="CLU_086901_0_0_0"/>
<dbReference type="KEGG" id="wch:wcw_0013"/>
<dbReference type="Pfam" id="PF25087">
    <property type="entry name" value="GMPPB_C"/>
    <property type="match status" value="1"/>
</dbReference>
<dbReference type="STRING" id="716544.wcw_0013"/>
<evidence type="ECO:0000256" key="1">
    <source>
        <dbReference type="ARBA" id="ARBA00022679"/>
    </source>
</evidence>
<evidence type="ECO:0000256" key="2">
    <source>
        <dbReference type="ARBA" id="ARBA00023315"/>
    </source>
</evidence>
<dbReference type="InterPro" id="IPR056729">
    <property type="entry name" value="GMPPB_C"/>
</dbReference>
<sequence length="220" mass="23890">MEPFSPLELFDLSSYPHKALLENCTYAWEALLFLKKYLTQQNLGNLQGTISSNAYLVNKNQIFIGKGTVIEPGAYIEGPCWIGENCTIRHGAYIRGNVITGHGCILGHDSEFKHSILLNGSQAAHFAYVGDSILGNHINLGAGTICANLKLDKQPVEVKFESHRIHTGLRKLGAILGDNAQTGCHAVLNPGTVFGKAALCYPCLNVSGYLSPGTKMKMEK</sequence>
<reference evidence="4 5" key="1">
    <citation type="journal article" date="2010" name="PLoS ONE">
        <title>The Waddlia genome: a window into chlamydial biology.</title>
        <authorList>
            <person name="Bertelli C."/>
            <person name="Collyn F."/>
            <person name="Croxatto A."/>
            <person name="Ruckert C."/>
            <person name="Polkinghorne A."/>
            <person name="Kebbi-Beghdadi C."/>
            <person name="Goesmann A."/>
            <person name="Vaughan L."/>
            <person name="Greub G."/>
        </authorList>
    </citation>
    <scope>NUCLEOTIDE SEQUENCE [LARGE SCALE GENOMIC DNA]</scope>
    <source>
        <strain evidence="5">ATCC VR-1470 / WSU 86-1044</strain>
    </source>
</reference>
<dbReference type="GO" id="GO:0003977">
    <property type="term" value="F:UDP-N-acetylglucosamine diphosphorylase activity"/>
    <property type="evidence" value="ECO:0007669"/>
    <property type="project" value="UniProtKB-EC"/>
</dbReference>
<dbReference type="OrthoDB" id="9779868at2"/>